<dbReference type="EC" id="2.1.1.193" evidence="3 12"/>
<evidence type="ECO:0000259" key="14">
    <source>
        <dbReference type="Pfam" id="PF20260"/>
    </source>
</evidence>
<comment type="subcellular location">
    <subcellularLocation>
        <location evidence="1 12">Cytoplasm</location>
    </subcellularLocation>
</comment>
<keyword evidence="7 12" id="KW-0489">Methyltransferase</keyword>
<dbReference type="Pfam" id="PF04452">
    <property type="entry name" value="Methyltrans_RNA"/>
    <property type="match status" value="1"/>
</dbReference>
<protein>
    <recommendedName>
        <fullName evidence="4 12">Ribosomal RNA small subunit methyltransferase E</fullName>
        <ecNumber evidence="3 12">2.1.1.193</ecNumber>
    </recommendedName>
</protein>
<feature type="domain" description="Ribosomal RNA small subunit methyltransferase E PUA-like" evidence="14">
    <location>
        <begin position="19"/>
        <end position="56"/>
    </location>
</feature>
<dbReference type="PANTHER" id="PTHR30027">
    <property type="entry name" value="RIBOSOMAL RNA SMALL SUBUNIT METHYLTRANSFERASE E"/>
    <property type="match status" value="1"/>
</dbReference>
<dbReference type="InterPro" id="IPR015947">
    <property type="entry name" value="PUA-like_sf"/>
</dbReference>
<dbReference type="Gene3D" id="3.40.1280.10">
    <property type="match status" value="1"/>
</dbReference>
<reference evidence="15 16" key="1">
    <citation type="submission" date="2015-04" db="EMBL/GenBank/DDBJ databases">
        <title>Taxonomic description and genome sequence of Salinicoccus sediminis sp. nov., a novel hyper halotolerant bacterium isolated from marine sediment.</title>
        <authorList>
            <person name="Mathan Kumar R."/>
            <person name="Kaur G."/>
            <person name="Kumar N."/>
            <person name="Kumar A."/>
            <person name="Singh N.K."/>
            <person name="Kaur N."/>
            <person name="Mayilraj S."/>
        </authorList>
    </citation>
    <scope>NUCLEOTIDE SEQUENCE [LARGE SCALE GENOMIC DNA]</scope>
    <source>
        <strain evidence="15 16">SV-16</strain>
    </source>
</reference>
<keyword evidence="6 12" id="KW-0698">rRNA processing</keyword>
<comment type="catalytic activity">
    <reaction evidence="11 12">
        <text>uridine(1498) in 16S rRNA + S-adenosyl-L-methionine = N(3)-methyluridine(1498) in 16S rRNA + S-adenosyl-L-homocysteine + H(+)</text>
        <dbReference type="Rhea" id="RHEA:42920"/>
        <dbReference type="Rhea" id="RHEA-COMP:10283"/>
        <dbReference type="Rhea" id="RHEA-COMP:10284"/>
        <dbReference type="ChEBI" id="CHEBI:15378"/>
        <dbReference type="ChEBI" id="CHEBI:57856"/>
        <dbReference type="ChEBI" id="CHEBI:59789"/>
        <dbReference type="ChEBI" id="CHEBI:65315"/>
        <dbReference type="ChEBI" id="CHEBI:74502"/>
        <dbReference type="EC" id="2.1.1.193"/>
    </reaction>
</comment>
<dbReference type="AlphaFoldDB" id="A0A0M2SMJ5"/>
<dbReference type="GO" id="GO:0070042">
    <property type="term" value="F:rRNA (uridine-N3-)-methyltransferase activity"/>
    <property type="evidence" value="ECO:0007669"/>
    <property type="project" value="TreeGrafter"/>
</dbReference>
<evidence type="ECO:0000256" key="6">
    <source>
        <dbReference type="ARBA" id="ARBA00022552"/>
    </source>
</evidence>
<evidence type="ECO:0000256" key="12">
    <source>
        <dbReference type="PIRNR" id="PIRNR015601"/>
    </source>
</evidence>
<dbReference type="STRING" id="1432562.WN59_01125"/>
<accession>A0A0M2SMJ5</accession>
<comment type="caution">
    <text evidence="15">The sequence shown here is derived from an EMBL/GenBank/DDBJ whole genome shotgun (WGS) entry which is preliminary data.</text>
</comment>
<evidence type="ECO:0000313" key="16">
    <source>
        <dbReference type="Proteomes" id="UP000034287"/>
    </source>
</evidence>
<proteinExistence type="inferred from homology"/>
<dbReference type="InterPro" id="IPR046886">
    <property type="entry name" value="RsmE_MTase_dom"/>
</dbReference>
<evidence type="ECO:0000256" key="5">
    <source>
        <dbReference type="ARBA" id="ARBA00022490"/>
    </source>
</evidence>
<evidence type="ECO:0000256" key="10">
    <source>
        <dbReference type="ARBA" id="ARBA00025699"/>
    </source>
</evidence>
<keyword evidence="16" id="KW-1185">Reference proteome</keyword>
<gene>
    <name evidence="15" type="ORF">WN59_01125</name>
</gene>
<sequence>MQRYFTDEELTAGAVYTSGADTHHMKNVMRFKPGQEFHMVDNTRTAFLCEVTETDDHVHYRVVSEVEESPELPVRTSIFCPLLKGEKFEWMIQKSTELGASDFHIFEADRSIVKLDGKKRAKRLERYNKVIREAGEQSRRNMIPHINFGKSLENTDFGAFDAVVFAYEGNAGNPAAGLEHVLETIRVGDSIAIVFGPEGGFSDNEAALMERFHSVRLGPRILRAETAPLYALSAISHQFEQPASD</sequence>
<dbReference type="InterPro" id="IPR029028">
    <property type="entry name" value="Alpha/beta_knot_MTases"/>
</dbReference>
<dbReference type="PANTHER" id="PTHR30027:SF3">
    <property type="entry name" value="16S RRNA (URACIL(1498)-N(3))-METHYLTRANSFERASE"/>
    <property type="match status" value="1"/>
</dbReference>
<dbReference type="RefSeq" id="WP_046511292.1">
    <property type="nucleotide sequence ID" value="NZ_LAYZ01000001.1"/>
</dbReference>
<dbReference type="PIRSF" id="PIRSF015601">
    <property type="entry name" value="MTase_slr0722"/>
    <property type="match status" value="1"/>
</dbReference>
<feature type="domain" description="Ribosomal RNA small subunit methyltransferase E methyltransferase" evidence="13">
    <location>
        <begin position="71"/>
        <end position="236"/>
    </location>
</feature>
<evidence type="ECO:0000259" key="13">
    <source>
        <dbReference type="Pfam" id="PF04452"/>
    </source>
</evidence>
<evidence type="ECO:0000256" key="8">
    <source>
        <dbReference type="ARBA" id="ARBA00022679"/>
    </source>
</evidence>
<dbReference type="PATRIC" id="fig|1432562.3.peg.234"/>
<name>A0A0M2SMJ5_9STAP</name>
<dbReference type="GO" id="GO:0005737">
    <property type="term" value="C:cytoplasm"/>
    <property type="evidence" value="ECO:0007669"/>
    <property type="project" value="UniProtKB-SubCell"/>
</dbReference>
<evidence type="ECO:0000256" key="4">
    <source>
        <dbReference type="ARBA" id="ARBA00013673"/>
    </source>
</evidence>
<evidence type="ECO:0000256" key="3">
    <source>
        <dbReference type="ARBA" id="ARBA00012328"/>
    </source>
</evidence>
<dbReference type="GO" id="GO:0070475">
    <property type="term" value="P:rRNA base methylation"/>
    <property type="evidence" value="ECO:0007669"/>
    <property type="project" value="TreeGrafter"/>
</dbReference>
<evidence type="ECO:0000256" key="9">
    <source>
        <dbReference type="ARBA" id="ARBA00022691"/>
    </source>
</evidence>
<dbReference type="CDD" id="cd18084">
    <property type="entry name" value="RsmE-like"/>
    <property type="match status" value="1"/>
</dbReference>
<dbReference type="EMBL" id="LAYZ01000001">
    <property type="protein sequence ID" value="KKK35463.1"/>
    <property type="molecule type" value="Genomic_DNA"/>
</dbReference>
<dbReference type="InterPro" id="IPR029026">
    <property type="entry name" value="tRNA_m1G_MTases_N"/>
</dbReference>
<dbReference type="InterPro" id="IPR046887">
    <property type="entry name" value="RsmE_PUA-like"/>
</dbReference>
<dbReference type="NCBIfam" id="TIGR00046">
    <property type="entry name" value="RsmE family RNA methyltransferase"/>
    <property type="match status" value="1"/>
</dbReference>
<dbReference type="Pfam" id="PF20260">
    <property type="entry name" value="PUA_4"/>
    <property type="match status" value="1"/>
</dbReference>
<dbReference type="InterPro" id="IPR006700">
    <property type="entry name" value="RsmE"/>
</dbReference>
<evidence type="ECO:0000256" key="1">
    <source>
        <dbReference type="ARBA" id="ARBA00004496"/>
    </source>
</evidence>
<keyword evidence="8 12" id="KW-0808">Transferase</keyword>
<evidence type="ECO:0000313" key="15">
    <source>
        <dbReference type="EMBL" id="KKK35463.1"/>
    </source>
</evidence>
<evidence type="ECO:0000256" key="7">
    <source>
        <dbReference type="ARBA" id="ARBA00022603"/>
    </source>
</evidence>
<dbReference type="SUPFAM" id="SSF88697">
    <property type="entry name" value="PUA domain-like"/>
    <property type="match status" value="1"/>
</dbReference>
<evidence type="ECO:0000256" key="2">
    <source>
        <dbReference type="ARBA" id="ARBA00005528"/>
    </source>
</evidence>
<comment type="similarity">
    <text evidence="2 12">Belongs to the RNA methyltransferase RsmE family.</text>
</comment>
<dbReference type="Proteomes" id="UP000034287">
    <property type="component" value="Unassembled WGS sequence"/>
</dbReference>
<evidence type="ECO:0000256" key="11">
    <source>
        <dbReference type="ARBA" id="ARBA00047944"/>
    </source>
</evidence>
<keyword evidence="5 12" id="KW-0963">Cytoplasm</keyword>
<dbReference type="OrthoDB" id="9815641at2"/>
<comment type="function">
    <text evidence="10 12">Specifically methylates the N3 position of the uracil ring of uridine 1498 (m3U1498) in 16S rRNA. Acts on the fully assembled 30S ribosomal subunit.</text>
</comment>
<dbReference type="SUPFAM" id="SSF75217">
    <property type="entry name" value="alpha/beta knot"/>
    <property type="match status" value="1"/>
</dbReference>
<organism evidence="15 16">
    <name type="scientific">Salinicoccus sediminis</name>
    <dbReference type="NCBI Taxonomy" id="1432562"/>
    <lineage>
        <taxon>Bacteria</taxon>
        <taxon>Bacillati</taxon>
        <taxon>Bacillota</taxon>
        <taxon>Bacilli</taxon>
        <taxon>Bacillales</taxon>
        <taxon>Staphylococcaceae</taxon>
        <taxon>Salinicoccus</taxon>
    </lineage>
</organism>
<keyword evidence="9 12" id="KW-0949">S-adenosyl-L-methionine</keyword>